<feature type="transmembrane region" description="Helical" evidence="3">
    <location>
        <begin position="187"/>
        <end position="205"/>
    </location>
</feature>
<evidence type="ECO:0000259" key="4">
    <source>
        <dbReference type="Pfam" id="PF01757"/>
    </source>
</evidence>
<keyword evidence="5" id="KW-0012">Acyltransferase</keyword>
<feature type="transmembrane region" description="Helical" evidence="3">
    <location>
        <begin position="297"/>
        <end position="316"/>
    </location>
</feature>
<feature type="transmembrane region" description="Helical" evidence="3">
    <location>
        <begin position="236"/>
        <end position="256"/>
    </location>
</feature>
<feature type="transmembrane region" description="Helical" evidence="3">
    <location>
        <begin position="268"/>
        <end position="285"/>
    </location>
</feature>
<feature type="domain" description="Acyltransferase 3" evidence="4">
    <location>
        <begin position="9"/>
        <end position="311"/>
    </location>
</feature>
<dbReference type="KEGG" id="nmk:CHR53_17720"/>
<feature type="transmembrane region" description="Helical" evidence="3">
    <location>
        <begin position="77"/>
        <end position="94"/>
    </location>
</feature>
<feature type="transmembrane region" description="Helical" evidence="3">
    <location>
        <begin position="37"/>
        <end position="56"/>
    </location>
</feature>
<dbReference type="PANTHER" id="PTHR37312">
    <property type="entry name" value="MEMBRANE-BOUND ACYLTRANSFERASE YKRP-RELATED"/>
    <property type="match status" value="1"/>
</dbReference>
<dbReference type="AlphaFoldDB" id="A0A3T0I0S1"/>
<accession>A0A3T0I0S1</accession>
<evidence type="ECO:0000256" key="2">
    <source>
        <dbReference type="ARBA" id="ARBA00007400"/>
    </source>
</evidence>
<keyword evidence="5" id="KW-0808">Transferase</keyword>
<dbReference type="InterPro" id="IPR002656">
    <property type="entry name" value="Acyl_transf_3_dom"/>
</dbReference>
<gene>
    <name evidence="5" type="ORF">CHR53_17720</name>
</gene>
<dbReference type="OrthoDB" id="6623990at2"/>
<protein>
    <submittedName>
        <fullName evidence="5">Acyltransferase</fullName>
    </submittedName>
</protein>
<dbReference type="Proteomes" id="UP000282892">
    <property type="component" value="Chromosome"/>
</dbReference>
<sequence>MASQSRRSKYFDNAKFILIFLVVFGHVISPLKEKDGLLFTLYTFIYLFHMPAFIFISGYFSKGFGKKGYIQKTVKKILLPYFIFQLLYSVYYYLSGKEETFHYDLFQPHWTMWFLLSLFCWNCMLYLFARLKWKGVALSIVLGIGIGYIDQIGSFLSLSRTFVFFPYFLIGFLLNQEQLKRIIKSSWSLPIGIVVIAGTFLYFSLGFPEEAVPWLLGDRSYSAMGVENIADGLYRGVQYVITILVVFGFLTFIPSVHLKLTEIGERTLYIYLFHGFIIKSVNALIPNKGLTVISNHYLLLACFSLIVCVFLGSYLVKKYTKPIVEPNLSYSLQGN</sequence>
<keyword evidence="6" id="KW-1185">Reference proteome</keyword>
<organism evidence="5 6">
    <name type="scientific">Neobacillus mesonae</name>
    <dbReference type="NCBI Taxonomy" id="1193713"/>
    <lineage>
        <taxon>Bacteria</taxon>
        <taxon>Bacillati</taxon>
        <taxon>Bacillota</taxon>
        <taxon>Bacilli</taxon>
        <taxon>Bacillales</taxon>
        <taxon>Bacillaceae</taxon>
        <taxon>Neobacillus</taxon>
    </lineage>
</organism>
<evidence type="ECO:0000313" key="5">
    <source>
        <dbReference type="EMBL" id="AZU62940.1"/>
    </source>
</evidence>
<evidence type="ECO:0000313" key="6">
    <source>
        <dbReference type="Proteomes" id="UP000282892"/>
    </source>
</evidence>
<comment type="subcellular location">
    <subcellularLocation>
        <location evidence="1">Membrane</location>
    </subcellularLocation>
</comment>
<comment type="similarity">
    <text evidence="2">Belongs to the acyltransferase 3 family.</text>
</comment>
<dbReference type="Pfam" id="PF01757">
    <property type="entry name" value="Acyl_transf_3"/>
    <property type="match status" value="1"/>
</dbReference>
<proteinExistence type="inferred from homology"/>
<feature type="transmembrane region" description="Helical" evidence="3">
    <location>
        <begin position="158"/>
        <end position="175"/>
    </location>
</feature>
<keyword evidence="3" id="KW-0812">Transmembrane</keyword>
<name>A0A3T0I0S1_9BACI</name>
<feature type="transmembrane region" description="Helical" evidence="3">
    <location>
        <begin position="12"/>
        <end position="31"/>
    </location>
</feature>
<dbReference type="EMBL" id="CP022572">
    <property type="protein sequence ID" value="AZU62940.1"/>
    <property type="molecule type" value="Genomic_DNA"/>
</dbReference>
<feature type="transmembrane region" description="Helical" evidence="3">
    <location>
        <begin position="135"/>
        <end position="152"/>
    </location>
</feature>
<dbReference type="InterPro" id="IPR052734">
    <property type="entry name" value="Nod_factor_acetyltransferase"/>
</dbReference>
<dbReference type="RefSeq" id="WP_127487760.1">
    <property type="nucleotide sequence ID" value="NZ_CP022572.1"/>
</dbReference>
<dbReference type="PANTHER" id="PTHR37312:SF1">
    <property type="entry name" value="MEMBRANE-BOUND ACYLTRANSFERASE YKRP-RELATED"/>
    <property type="match status" value="1"/>
</dbReference>
<evidence type="ECO:0000256" key="3">
    <source>
        <dbReference type="SAM" id="Phobius"/>
    </source>
</evidence>
<keyword evidence="3" id="KW-0472">Membrane</keyword>
<dbReference type="GO" id="GO:0016747">
    <property type="term" value="F:acyltransferase activity, transferring groups other than amino-acyl groups"/>
    <property type="evidence" value="ECO:0007669"/>
    <property type="project" value="InterPro"/>
</dbReference>
<keyword evidence="3" id="KW-1133">Transmembrane helix</keyword>
<dbReference type="STRING" id="1193713.GCA_001636315_00378"/>
<evidence type="ECO:0000256" key="1">
    <source>
        <dbReference type="ARBA" id="ARBA00004370"/>
    </source>
</evidence>
<reference evidence="5 6" key="1">
    <citation type="submission" date="2017-07" db="EMBL/GenBank/DDBJ databases">
        <title>The complete genome sequence of Bacillus mesonae strain H20-5, an efficient strain improving plant abiotic stress resistance.</title>
        <authorList>
            <person name="Kim S.Y."/>
            <person name="Song H."/>
            <person name="Sang M.K."/>
            <person name="Weon H.-Y."/>
            <person name="Song J."/>
        </authorList>
    </citation>
    <scope>NUCLEOTIDE SEQUENCE [LARGE SCALE GENOMIC DNA]</scope>
    <source>
        <strain evidence="5 6">H20-5</strain>
    </source>
</reference>
<feature type="transmembrane region" description="Helical" evidence="3">
    <location>
        <begin position="110"/>
        <end position="128"/>
    </location>
</feature>